<keyword evidence="2" id="KW-1133">Transmembrane helix</keyword>
<dbReference type="AlphaFoldDB" id="A0A3A9ZDK7"/>
<accession>A0A3A9ZDK7</accession>
<reference evidence="3 4" key="1">
    <citation type="journal article" date="2004" name="Syst. Appl. Microbiol.">
        <title>Cryptoendolithic actinomycetes from antarctic sandstone rock samples: Micromonospora endolithica sp. nov. and two isolates related to Micromonospora coerulea Jensen 1932.</title>
        <authorList>
            <person name="Hirsch P."/>
            <person name="Mevs U."/>
            <person name="Kroppenstedt R.M."/>
            <person name="Schumann P."/>
            <person name="Stackebrandt E."/>
        </authorList>
    </citation>
    <scope>NUCLEOTIDE SEQUENCE [LARGE SCALE GENOMIC DNA]</scope>
    <source>
        <strain evidence="3 4">JCM 12677</strain>
    </source>
</reference>
<feature type="region of interest" description="Disordered" evidence="1">
    <location>
        <begin position="1"/>
        <end position="21"/>
    </location>
</feature>
<evidence type="ECO:0000256" key="2">
    <source>
        <dbReference type="SAM" id="Phobius"/>
    </source>
</evidence>
<sequence length="85" mass="8523">MSIADGSDRQAPAGVRKEPARSWGAGRPALAIALGLLVGALFGAFVYSSGLGRSSSFGAGSVPLAVLAGLAVTAGTAWTMFRKGW</sequence>
<evidence type="ECO:0000313" key="3">
    <source>
        <dbReference type="EMBL" id="RKN46368.1"/>
    </source>
</evidence>
<keyword evidence="2" id="KW-0812">Transmembrane</keyword>
<keyword evidence="2" id="KW-0472">Membrane</keyword>
<gene>
    <name evidence="3" type="ORF">D7223_15785</name>
</gene>
<name>A0A3A9ZDK7_9ACTN</name>
<keyword evidence="4" id="KW-1185">Reference proteome</keyword>
<dbReference type="RefSeq" id="WP_120729148.1">
    <property type="nucleotide sequence ID" value="NZ_RBAK01000005.1"/>
</dbReference>
<feature type="transmembrane region" description="Helical" evidence="2">
    <location>
        <begin position="29"/>
        <end position="50"/>
    </location>
</feature>
<proteinExistence type="predicted"/>
<evidence type="ECO:0000256" key="1">
    <source>
        <dbReference type="SAM" id="MobiDB-lite"/>
    </source>
</evidence>
<dbReference type="EMBL" id="RBAK01000005">
    <property type="protein sequence ID" value="RKN46368.1"/>
    <property type="molecule type" value="Genomic_DNA"/>
</dbReference>
<organism evidence="3 4">
    <name type="scientific">Micromonospora endolithica</name>
    <dbReference type="NCBI Taxonomy" id="230091"/>
    <lineage>
        <taxon>Bacteria</taxon>
        <taxon>Bacillati</taxon>
        <taxon>Actinomycetota</taxon>
        <taxon>Actinomycetes</taxon>
        <taxon>Micromonosporales</taxon>
        <taxon>Micromonosporaceae</taxon>
        <taxon>Micromonospora</taxon>
    </lineage>
</organism>
<comment type="caution">
    <text evidence="3">The sequence shown here is derived from an EMBL/GenBank/DDBJ whole genome shotgun (WGS) entry which is preliminary data.</text>
</comment>
<dbReference type="Proteomes" id="UP000281726">
    <property type="component" value="Unassembled WGS sequence"/>
</dbReference>
<protein>
    <submittedName>
        <fullName evidence="3">Uncharacterized protein</fullName>
    </submittedName>
</protein>
<feature type="transmembrane region" description="Helical" evidence="2">
    <location>
        <begin position="62"/>
        <end position="81"/>
    </location>
</feature>
<evidence type="ECO:0000313" key="4">
    <source>
        <dbReference type="Proteomes" id="UP000281726"/>
    </source>
</evidence>